<dbReference type="EMBL" id="CM035430">
    <property type="protein sequence ID" value="KAH7298926.1"/>
    <property type="molecule type" value="Genomic_DNA"/>
</dbReference>
<reference evidence="2" key="1">
    <citation type="submission" date="2021-08" db="EMBL/GenBank/DDBJ databases">
        <title>WGS assembly of Ceratopteris richardii.</title>
        <authorList>
            <person name="Marchant D.B."/>
            <person name="Chen G."/>
            <person name="Jenkins J."/>
            <person name="Shu S."/>
            <person name="Leebens-Mack J."/>
            <person name="Grimwood J."/>
            <person name="Schmutz J."/>
            <person name="Soltis P."/>
            <person name="Soltis D."/>
            <person name="Chen Z.-H."/>
        </authorList>
    </citation>
    <scope>NUCLEOTIDE SEQUENCE</scope>
    <source>
        <strain evidence="2">Whitten #5841</strain>
        <tissue evidence="2">Leaf</tissue>
    </source>
</reference>
<organism evidence="2 3">
    <name type="scientific">Ceratopteris richardii</name>
    <name type="common">Triangle waterfern</name>
    <dbReference type="NCBI Taxonomy" id="49495"/>
    <lineage>
        <taxon>Eukaryota</taxon>
        <taxon>Viridiplantae</taxon>
        <taxon>Streptophyta</taxon>
        <taxon>Embryophyta</taxon>
        <taxon>Tracheophyta</taxon>
        <taxon>Polypodiopsida</taxon>
        <taxon>Polypodiidae</taxon>
        <taxon>Polypodiales</taxon>
        <taxon>Pteridineae</taxon>
        <taxon>Pteridaceae</taxon>
        <taxon>Parkerioideae</taxon>
        <taxon>Ceratopteris</taxon>
    </lineage>
</organism>
<dbReference type="OMA" id="FMARCIV"/>
<evidence type="ECO:0000313" key="3">
    <source>
        <dbReference type="Proteomes" id="UP000825935"/>
    </source>
</evidence>
<dbReference type="Proteomes" id="UP000825935">
    <property type="component" value="Chromosome 25"/>
</dbReference>
<name>A0A8T2RR43_CERRI</name>
<feature type="coiled-coil region" evidence="1">
    <location>
        <begin position="53"/>
        <end position="80"/>
    </location>
</feature>
<gene>
    <name evidence="2" type="ORF">KP509_25G064600</name>
</gene>
<comment type="caution">
    <text evidence="2">The sequence shown here is derived from an EMBL/GenBank/DDBJ whole genome shotgun (WGS) entry which is preliminary data.</text>
</comment>
<proteinExistence type="predicted"/>
<sequence>MKSPHHVNPLEMVEAAVGVVDMAWTAIEKRREHAHHDAVAATWEDCVKLEGELIQERSENHRLKAALEDLRRALNEVKSRDCNYRRNGVPDYNAIDKDDCPSNLYEQLQERVDSPIFRDRLKNMQGIELQEQSLVASEGMDLNNEDYASWEVVSKDVLNKSDREQFDGADDDDFILVSQDDIIESLAAFVARLVVSNPRAQAMTPKQLQEVISVSFAKLEQKGKLKKLWTTVKLLYSGVTWTATVATTAVGLYKNPFIVRTLFKAVTMSSRLMIKALTC</sequence>
<dbReference type="PANTHER" id="PTHR33874">
    <property type="entry name" value="RING FINGER PROTEIN"/>
    <property type="match status" value="1"/>
</dbReference>
<evidence type="ECO:0000256" key="1">
    <source>
        <dbReference type="SAM" id="Coils"/>
    </source>
</evidence>
<keyword evidence="3" id="KW-1185">Reference proteome</keyword>
<keyword evidence="1" id="KW-0175">Coiled coil</keyword>
<dbReference type="OrthoDB" id="845076at2759"/>
<accession>A0A8T2RR43</accession>
<dbReference type="PANTHER" id="PTHR33874:SF4">
    <property type="entry name" value="EXPRESSED PROTEIN"/>
    <property type="match status" value="1"/>
</dbReference>
<evidence type="ECO:0000313" key="2">
    <source>
        <dbReference type="EMBL" id="KAH7298926.1"/>
    </source>
</evidence>
<protein>
    <submittedName>
        <fullName evidence="2">Uncharacterized protein</fullName>
    </submittedName>
</protein>
<dbReference type="AlphaFoldDB" id="A0A8T2RR43"/>